<dbReference type="SUPFAM" id="SSF55298">
    <property type="entry name" value="YjgF-like"/>
    <property type="match status" value="1"/>
</dbReference>
<dbReference type="GO" id="GO:0019239">
    <property type="term" value="F:deaminase activity"/>
    <property type="evidence" value="ECO:0007669"/>
    <property type="project" value="TreeGrafter"/>
</dbReference>
<dbReference type="InterPro" id="IPR035959">
    <property type="entry name" value="RutC-like_sf"/>
</dbReference>
<dbReference type="GO" id="GO:0005829">
    <property type="term" value="C:cytosol"/>
    <property type="evidence" value="ECO:0007669"/>
    <property type="project" value="TreeGrafter"/>
</dbReference>
<dbReference type="Gene3D" id="3.30.1330.40">
    <property type="entry name" value="RutC-like"/>
    <property type="match status" value="1"/>
</dbReference>
<accession>A0A136PTG2</accession>
<dbReference type="PANTHER" id="PTHR11803">
    <property type="entry name" value="2-IMINOBUTANOATE/2-IMINOPROPANOATE DEAMINASE RIDA"/>
    <property type="match status" value="1"/>
</dbReference>
<dbReference type="Proteomes" id="UP000070620">
    <property type="component" value="Unassembled WGS sequence"/>
</dbReference>
<gene>
    <name evidence="1" type="ORF">AWW66_12355</name>
</gene>
<evidence type="ECO:0000313" key="1">
    <source>
        <dbReference type="EMBL" id="KXK61702.1"/>
    </source>
</evidence>
<sequence>MSTPATPGRPHRKVPTVRRSAILVPAAVVLLAIPTGAVAGGLFPPRPGTTVTLLPAGQDNPSIADGVAIGKGTALYKTSGLGPAALNPAAPAGSEARYIDTEVFPGGVLPPGVTITEAQGINVLRRIGENLARAGLTYQDVISMRVFLQNPAGQERMDFNGWNRAYRQFFANTSLLTGKPVLVPLGSAAPAPPMVVNPARPSRFALEIENLPVNGWLVEVEVDAAYPAKNE</sequence>
<dbReference type="OrthoDB" id="9803101at2"/>
<dbReference type="PANTHER" id="PTHR11803:SF59">
    <property type="entry name" value="ENDORIBONUCLEASE"/>
    <property type="match status" value="1"/>
</dbReference>
<dbReference type="Pfam" id="PF01042">
    <property type="entry name" value="Ribonuc_L-PSP"/>
    <property type="match status" value="1"/>
</dbReference>
<keyword evidence="2" id="KW-1185">Reference proteome</keyword>
<comment type="caution">
    <text evidence="1">The sequence shown here is derived from an EMBL/GenBank/DDBJ whole genome shotgun (WGS) entry which is preliminary data.</text>
</comment>
<dbReference type="AlphaFoldDB" id="A0A136PTG2"/>
<reference evidence="1 2" key="1">
    <citation type="submission" date="2016-01" db="EMBL/GenBank/DDBJ databases">
        <title>Whole genome sequence and analysis of Micromonospora rosaria DSM 803, which can produce antibacterial substance rosamicin.</title>
        <authorList>
            <person name="Yang H."/>
            <person name="He X."/>
            <person name="Zhu D."/>
        </authorList>
    </citation>
    <scope>NUCLEOTIDE SEQUENCE [LARGE SCALE GENOMIC DNA]</scope>
    <source>
        <strain evidence="1 2">DSM 803</strain>
    </source>
</reference>
<evidence type="ECO:0000313" key="2">
    <source>
        <dbReference type="Proteomes" id="UP000070620"/>
    </source>
</evidence>
<name>A0A136PTG2_9ACTN</name>
<organism evidence="1 2">
    <name type="scientific">Micromonospora rosaria</name>
    <dbReference type="NCBI Taxonomy" id="47874"/>
    <lineage>
        <taxon>Bacteria</taxon>
        <taxon>Bacillati</taxon>
        <taxon>Actinomycetota</taxon>
        <taxon>Actinomycetes</taxon>
        <taxon>Micromonosporales</taxon>
        <taxon>Micromonosporaceae</taxon>
        <taxon>Micromonospora</taxon>
    </lineage>
</organism>
<proteinExistence type="predicted"/>
<dbReference type="EMBL" id="LRQV01000035">
    <property type="protein sequence ID" value="KXK61702.1"/>
    <property type="molecule type" value="Genomic_DNA"/>
</dbReference>
<protein>
    <submittedName>
        <fullName evidence="1">Uncharacterized protein</fullName>
    </submittedName>
</protein>
<dbReference type="InterPro" id="IPR006175">
    <property type="entry name" value="YjgF/YER057c/UK114"/>
</dbReference>